<dbReference type="EMBL" id="LLXJ01000133">
    <property type="protein sequence ID" value="PKC14470.1"/>
    <property type="molecule type" value="Genomic_DNA"/>
</dbReference>
<sequence length="288" mass="31828">MDGTPARLGLNPVETEVYNNMIARERITFNALPDDNARIGYVRALVDRDRTWRERSVFFISHMGFGDAYANPSSFLSICRGINGMTKCTLAMKHLPEDILREELDISSIKSNEAIPDYGPCMECDIPILTEDPPKSLVLNVCVDYDGREKSSISESERPSLVNLKNLGYNILKSLDDETVGDIDFPSCGNDILMSPLKAFSYLTCGHIFHRLYRKKTFSRHSDQADALGIISNPPIPDPRKTSQSSGISPLSNLMGTFALSSPPIRMGGIEGTATQQVKSTLSIPFTS</sequence>
<gene>
    <name evidence="1" type="ORF">RhiirA5_495341</name>
</gene>
<dbReference type="VEuPathDB" id="FungiDB:FUN_013216"/>
<protein>
    <submittedName>
        <fullName evidence="1">Uncharacterized protein</fullName>
    </submittedName>
</protein>
<name>A0A2N0Q5W4_9GLOM</name>
<proteinExistence type="predicted"/>
<dbReference type="VEuPathDB" id="FungiDB:RhiirA1_512203"/>
<comment type="caution">
    <text evidence="1">The sequence shown here is derived from an EMBL/GenBank/DDBJ whole genome shotgun (WGS) entry which is preliminary data.</text>
</comment>
<evidence type="ECO:0000313" key="1">
    <source>
        <dbReference type="EMBL" id="PKC14470.1"/>
    </source>
</evidence>
<reference evidence="1 2" key="2">
    <citation type="submission" date="2017-09" db="EMBL/GenBank/DDBJ databases">
        <title>Extensive intraspecific genome diversity in a model arbuscular mycorrhizal fungus.</title>
        <authorList>
            <person name="Chen E.C."/>
            <person name="Morin E."/>
            <person name="Beaudet D."/>
            <person name="Noel J."/>
            <person name="Ndikumana S."/>
            <person name="Charron P."/>
            <person name="St-Onge C."/>
            <person name="Giorgi J."/>
            <person name="Grigoriev I.V."/>
            <person name="Roux C."/>
            <person name="Martin F.M."/>
            <person name="Corradi N."/>
        </authorList>
    </citation>
    <scope>NUCLEOTIDE SEQUENCE [LARGE SCALE GENOMIC DNA]</scope>
    <source>
        <strain evidence="1 2">A5</strain>
    </source>
</reference>
<dbReference type="VEuPathDB" id="FungiDB:RhiirFUN_020253"/>
<dbReference type="AlphaFoldDB" id="A0A2N0Q5W4"/>
<evidence type="ECO:0000313" key="2">
    <source>
        <dbReference type="Proteomes" id="UP000232722"/>
    </source>
</evidence>
<dbReference type="VEuPathDB" id="FungiDB:FUN_013215"/>
<accession>A0A2N0Q5W4</accession>
<organism evidence="1 2">
    <name type="scientific">Rhizophagus irregularis</name>
    <dbReference type="NCBI Taxonomy" id="588596"/>
    <lineage>
        <taxon>Eukaryota</taxon>
        <taxon>Fungi</taxon>
        <taxon>Fungi incertae sedis</taxon>
        <taxon>Mucoromycota</taxon>
        <taxon>Glomeromycotina</taxon>
        <taxon>Glomeromycetes</taxon>
        <taxon>Glomerales</taxon>
        <taxon>Glomeraceae</taxon>
        <taxon>Rhizophagus</taxon>
    </lineage>
</organism>
<reference evidence="1 2" key="1">
    <citation type="submission" date="2016-04" db="EMBL/GenBank/DDBJ databases">
        <title>Genome analyses suggest a sexual origin of heterokaryosis in a supposedly ancient asexual fungus.</title>
        <authorList>
            <person name="Ropars J."/>
            <person name="Sedzielewska K."/>
            <person name="Noel J."/>
            <person name="Charron P."/>
            <person name="Farinelli L."/>
            <person name="Marton T."/>
            <person name="Kruger M."/>
            <person name="Pelin A."/>
            <person name="Brachmann A."/>
            <person name="Corradi N."/>
        </authorList>
    </citation>
    <scope>NUCLEOTIDE SEQUENCE [LARGE SCALE GENOMIC DNA]</scope>
    <source>
        <strain evidence="1 2">A5</strain>
    </source>
</reference>
<dbReference type="Proteomes" id="UP000232722">
    <property type="component" value="Unassembled WGS sequence"/>
</dbReference>